<dbReference type="PANTHER" id="PTHR35342:SF5">
    <property type="entry name" value="TRICARBOXYLIC TRANSPORT PROTEIN"/>
    <property type="match status" value="1"/>
</dbReference>
<dbReference type="Pfam" id="PF01970">
    <property type="entry name" value="TctA"/>
    <property type="match status" value="1"/>
</dbReference>
<gene>
    <name evidence="3" type="ORF">SAMN05216227_103422</name>
</gene>
<dbReference type="EMBL" id="FOCO01000034">
    <property type="protein sequence ID" value="SEN95491.1"/>
    <property type="molecule type" value="Genomic_DNA"/>
</dbReference>
<dbReference type="AlphaFoldDB" id="A0A1H8KRP6"/>
<proteinExistence type="predicted"/>
<dbReference type="InterPro" id="IPR002823">
    <property type="entry name" value="DUF112_TM"/>
</dbReference>
<sequence length="194" mass="21045">MFRNCQQRLYCGALIPLLVLGIPGSPPAAALMGAFKINNIILGPTIDPEIILRVCAIMVLASFTMFIMGLFTARIFIQILRLPQTLFLPVVMVLTTIGSFSVGGGINDLYLMLGVGCVAYFMNLMKYPIAPLVIGVILGGLFDETFRRSLLLSDGDLSGFINRPTAAILLLLNVALIAGQVPMVRRAFGRLRGR</sequence>
<feature type="domain" description="DUF112" evidence="2">
    <location>
        <begin position="10"/>
        <end position="134"/>
    </location>
</feature>
<evidence type="ECO:0000313" key="4">
    <source>
        <dbReference type="Proteomes" id="UP000183002"/>
    </source>
</evidence>
<reference evidence="3 4" key="1">
    <citation type="submission" date="2016-10" db="EMBL/GenBank/DDBJ databases">
        <authorList>
            <person name="de Groot N.N."/>
        </authorList>
    </citation>
    <scope>NUCLEOTIDE SEQUENCE [LARGE SCALE GENOMIC DNA]</scope>
    <source>
        <strain evidence="3 4">CGMCC 1.10836</strain>
    </source>
</reference>
<accession>A0A1H8KRP6</accession>
<organism evidence="3 4">
    <name type="scientific">Pseudorhodobacter antarcticus</name>
    <dbReference type="NCBI Taxonomy" id="1077947"/>
    <lineage>
        <taxon>Bacteria</taxon>
        <taxon>Pseudomonadati</taxon>
        <taxon>Pseudomonadota</taxon>
        <taxon>Alphaproteobacteria</taxon>
        <taxon>Rhodobacterales</taxon>
        <taxon>Paracoccaceae</taxon>
        <taxon>Pseudorhodobacter</taxon>
    </lineage>
</organism>
<evidence type="ECO:0000259" key="2">
    <source>
        <dbReference type="Pfam" id="PF01970"/>
    </source>
</evidence>
<dbReference type="Proteomes" id="UP000183002">
    <property type="component" value="Unassembled WGS sequence"/>
</dbReference>
<feature type="transmembrane region" description="Helical" evidence="1">
    <location>
        <begin position="85"/>
        <end position="103"/>
    </location>
</feature>
<keyword evidence="4" id="KW-1185">Reference proteome</keyword>
<keyword evidence="1" id="KW-0812">Transmembrane</keyword>
<name>A0A1H8KRP6_9RHOB</name>
<evidence type="ECO:0000313" key="3">
    <source>
        <dbReference type="EMBL" id="SEN95491.1"/>
    </source>
</evidence>
<protein>
    <submittedName>
        <fullName evidence="3">Putative tricarboxylic transport membrane protein</fullName>
    </submittedName>
</protein>
<dbReference type="STRING" id="1077947.SAMN05216227_103422"/>
<dbReference type="PANTHER" id="PTHR35342">
    <property type="entry name" value="TRICARBOXYLIC TRANSPORT PROTEIN"/>
    <property type="match status" value="1"/>
</dbReference>
<feature type="transmembrane region" description="Helical" evidence="1">
    <location>
        <begin position="50"/>
        <end position="73"/>
    </location>
</feature>
<keyword evidence="1" id="KW-0472">Membrane</keyword>
<keyword evidence="1" id="KW-1133">Transmembrane helix</keyword>
<evidence type="ECO:0000256" key="1">
    <source>
        <dbReference type="SAM" id="Phobius"/>
    </source>
</evidence>
<feature type="transmembrane region" description="Helical" evidence="1">
    <location>
        <begin position="166"/>
        <end position="184"/>
    </location>
</feature>